<gene>
    <name evidence="2" type="ORF">ENV79_03435</name>
</gene>
<accession>A0A7V6CN54</accession>
<protein>
    <submittedName>
        <fullName evidence="2">T9SS type A sorting domain-containing protein</fullName>
    </submittedName>
</protein>
<dbReference type="SUPFAM" id="SSF50939">
    <property type="entry name" value="Sialidases"/>
    <property type="match status" value="2"/>
</dbReference>
<comment type="caution">
    <text evidence="2">The sequence shown here is derived from an EMBL/GenBank/DDBJ whole genome shotgun (WGS) entry which is preliminary data.</text>
</comment>
<proteinExistence type="predicted"/>
<dbReference type="Gene3D" id="2.60.40.4070">
    <property type="match status" value="1"/>
</dbReference>
<dbReference type="GO" id="GO:0003824">
    <property type="term" value="F:catalytic activity"/>
    <property type="evidence" value="ECO:0007669"/>
    <property type="project" value="InterPro"/>
</dbReference>
<organism evidence="2">
    <name type="scientific">candidate division WOR-3 bacterium</name>
    <dbReference type="NCBI Taxonomy" id="2052148"/>
    <lineage>
        <taxon>Bacteria</taxon>
        <taxon>Bacteria division WOR-3</taxon>
    </lineage>
</organism>
<dbReference type="GO" id="GO:0046872">
    <property type="term" value="F:metal ion binding"/>
    <property type="evidence" value="ECO:0007669"/>
    <property type="project" value="InterPro"/>
</dbReference>
<name>A0A7V6CN54_UNCW3</name>
<dbReference type="InterPro" id="IPR026444">
    <property type="entry name" value="Secre_tail"/>
</dbReference>
<dbReference type="SUPFAM" id="SSF53649">
    <property type="entry name" value="Alkaline phosphatase-like"/>
    <property type="match status" value="1"/>
</dbReference>
<dbReference type="InterPro" id="IPR017850">
    <property type="entry name" value="Alkaline_phosphatase_core_sf"/>
</dbReference>
<dbReference type="Gene3D" id="2.120.10.10">
    <property type="match status" value="2"/>
</dbReference>
<dbReference type="EMBL" id="DTHS01000023">
    <property type="protein sequence ID" value="HHR48678.1"/>
    <property type="molecule type" value="Genomic_DNA"/>
</dbReference>
<evidence type="ECO:0000259" key="1">
    <source>
        <dbReference type="Pfam" id="PF01676"/>
    </source>
</evidence>
<dbReference type="InterPro" id="IPR036278">
    <property type="entry name" value="Sialidase_sf"/>
</dbReference>
<sequence>MKNLLVLFLFIILVFGQQPKNVFVVIIDGLRNDEAFESESLYLRHIWNDLRPLGTIYKRFWNRGWTATTSGHTTIASGVRLLAPNTGNTAQDIRANHPTFFEYFRKTFALPESAAGGLHGKTNNRCTDYSLEPSYGEAYKGFIRYGADDTTVSKWVHRTMDSIHPQLLYINLQDVDSKGHSGNYQDYLQAIMIADSLIYEFWKHIQALPPYTDTFYKNKTVMIVTTDHGRNDDAHGGFEDHGKWNHGCRDLFFLAIGPGIRQNTVITNIDRDHIDIAPTVGYILGFPTPFSEGEVMREIFTSDFKSPLDCQPLKWDWEGGFDENLSNTSGFSREPDIAVDRNGRVHVVWVDNTRGKWEIYYRKSTDGGLSWSPSRILFDFPGKDSVMWFARIAADDSLIVSATGYAKIGHNIDSLQPSRIDTTFIWYPWIATSIDGGDNWNITSLPDSNMGSYATPCAVKNGRYSIAYWMCGKSGNERTKNGLNFNWRNPSGNWQELDSTRLVINKRFLAYNLVDDGNSFHIVGTAFQRGGEDWEIGYWRSEDGNSWVTKWITNDTGANVFFDYDPSLVKDDSGYLHLVWARKEDVGGIWQIYYSKSTDNGDNWSPMVPISFSSQGAWKPAIVSKGETLYVVWTDYRDGNSEIYLRRSTDRGSSWLAEERLTFENNFSTNPKLAIWNDKVLLVWQDYRLGNWEIFFKRLSTNVGCQENSKNLQFHIPTINRRFVPLTIYLNSKAKIGIKIYDAMGKLVKDFTKTVFNPGIHKLTWPAVNKMDKQVSSGIYFLKLETESYQLTKKIILTE</sequence>
<dbReference type="Gene3D" id="3.40.720.10">
    <property type="entry name" value="Alkaline Phosphatase, subunit A"/>
    <property type="match status" value="1"/>
</dbReference>
<dbReference type="AlphaFoldDB" id="A0A7V6CN54"/>
<dbReference type="InterPro" id="IPR006124">
    <property type="entry name" value="Metalloenzyme"/>
</dbReference>
<dbReference type="Pfam" id="PF01676">
    <property type="entry name" value="Metalloenzyme"/>
    <property type="match status" value="1"/>
</dbReference>
<dbReference type="CDD" id="cd15482">
    <property type="entry name" value="Sialidase_non-viral"/>
    <property type="match status" value="1"/>
</dbReference>
<dbReference type="NCBIfam" id="TIGR04183">
    <property type="entry name" value="Por_Secre_tail"/>
    <property type="match status" value="1"/>
</dbReference>
<feature type="domain" description="Metalloenzyme" evidence="1">
    <location>
        <begin position="157"/>
        <end position="281"/>
    </location>
</feature>
<reference evidence="2" key="1">
    <citation type="journal article" date="2020" name="mSystems">
        <title>Genome- and Community-Level Interaction Insights into Carbon Utilization and Element Cycling Functions of Hydrothermarchaeota in Hydrothermal Sediment.</title>
        <authorList>
            <person name="Zhou Z."/>
            <person name="Liu Y."/>
            <person name="Xu W."/>
            <person name="Pan J."/>
            <person name="Luo Z.H."/>
            <person name="Li M."/>
        </authorList>
    </citation>
    <scope>NUCLEOTIDE SEQUENCE [LARGE SCALE GENOMIC DNA]</scope>
    <source>
        <strain evidence="2">SpSt-791</strain>
    </source>
</reference>
<evidence type="ECO:0000313" key="2">
    <source>
        <dbReference type="EMBL" id="HHR48678.1"/>
    </source>
</evidence>